<keyword evidence="5" id="KW-1185">Reference proteome</keyword>
<comment type="caution">
    <text evidence="4">The sequence shown here is derived from an EMBL/GenBank/DDBJ whole genome shotgun (WGS) entry which is preliminary data.</text>
</comment>
<dbReference type="EMBL" id="JAYMYS010000006">
    <property type="protein sequence ID" value="KAK7390375.1"/>
    <property type="molecule type" value="Genomic_DNA"/>
</dbReference>
<feature type="region of interest" description="Disordered" evidence="2">
    <location>
        <begin position="668"/>
        <end position="691"/>
    </location>
</feature>
<accession>A0AAN9XFJ9</accession>
<dbReference type="PROSITE" id="PS50076">
    <property type="entry name" value="DNAJ_2"/>
    <property type="match status" value="1"/>
</dbReference>
<feature type="compositionally biased region" description="Gly residues" evidence="2">
    <location>
        <begin position="1539"/>
        <end position="1548"/>
    </location>
</feature>
<dbReference type="PANTHER" id="PTHR47184:SF2">
    <property type="entry name" value="SYMPLEKIN"/>
    <property type="match status" value="1"/>
</dbReference>
<dbReference type="Gene3D" id="1.25.10.10">
    <property type="entry name" value="Leucine-rich Repeat Variant"/>
    <property type="match status" value="2"/>
</dbReference>
<dbReference type="PANTHER" id="PTHR47184">
    <property type="entry name" value="PHOSPHATIDYLINOSITOL 3-AND 4-KINASE FAMILY PROTEIN-RELATED"/>
    <property type="match status" value="1"/>
</dbReference>
<dbReference type="CDD" id="cd10747">
    <property type="entry name" value="DnaJ_C"/>
    <property type="match status" value="1"/>
</dbReference>
<dbReference type="InterPro" id="IPR002939">
    <property type="entry name" value="DnaJ_C"/>
</dbReference>
<protein>
    <recommendedName>
        <fullName evidence="3">J domain-containing protein</fullName>
    </recommendedName>
</protein>
<dbReference type="InterPro" id="IPR036869">
    <property type="entry name" value="J_dom_sf"/>
</dbReference>
<feature type="compositionally biased region" description="Polar residues" evidence="2">
    <location>
        <begin position="545"/>
        <end position="562"/>
    </location>
</feature>
<feature type="compositionally biased region" description="Polar residues" evidence="2">
    <location>
        <begin position="773"/>
        <end position="799"/>
    </location>
</feature>
<feature type="region of interest" description="Disordered" evidence="2">
    <location>
        <begin position="491"/>
        <end position="568"/>
    </location>
</feature>
<dbReference type="InterPro" id="IPR018253">
    <property type="entry name" value="DnaJ_domain_CS"/>
</dbReference>
<dbReference type="SUPFAM" id="SSF48371">
    <property type="entry name" value="ARM repeat"/>
    <property type="match status" value="1"/>
</dbReference>
<dbReference type="InterPro" id="IPR011989">
    <property type="entry name" value="ARM-like"/>
</dbReference>
<reference evidence="4 5" key="1">
    <citation type="submission" date="2024-01" db="EMBL/GenBank/DDBJ databases">
        <title>The genomes of 5 underutilized Papilionoideae crops provide insights into root nodulation and disease resistanc.</title>
        <authorList>
            <person name="Jiang F."/>
        </authorList>
    </citation>
    <scope>NUCLEOTIDE SEQUENCE [LARGE SCALE GENOMIC DNA]</scope>
    <source>
        <strain evidence="4">DUOXIRENSHENG_FW03</strain>
        <tissue evidence="4">Leaves</tissue>
    </source>
</reference>
<evidence type="ECO:0000313" key="4">
    <source>
        <dbReference type="EMBL" id="KAK7390375.1"/>
    </source>
</evidence>
<dbReference type="FunFam" id="2.60.260.20:FF:000006">
    <property type="entry name" value="DnaJ subfamily B member 13"/>
    <property type="match status" value="1"/>
</dbReference>
<dbReference type="GO" id="GO:0051082">
    <property type="term" value="F:unfolded protein binding"/>
    <property type="evidence" value="ECO:0007669"/>
    <property type="project" value="InterPro"/>
</dbReference>
<evidence type="ECO:0000256" key="1">
    <source>
        <dbReference type="ARBA" id="ARBA00023186"/>
    </source>
</evidence>
<keyword evidence="1" id="KW-0143">Chaperone</keyword>
<dbReference type="InterPro" id="IPR016024">
    <property type="entry name" value="ARM-type_fold"/>
</dbReference>
<feature type="region of interest" description="Disordered" evidence="2">
    <location>
        <begin position="760"/>
        <end position="808"/>
    </location>
</feature>
<dbReference type="InterPro" id="IPR001623">
    <property type="entry name" value="DnaJ_domain"/>
</dbReference>
<dbReference type="GO" id="GO:0006457">
    <property type="term" value="P:protein folding"/>
    <property type="evidence" value="ECO:0007669"/>
    <property type="project" value="InterPro"/>
</dbReference>
<dbReference type="FunFam" id="1.10.287.110:FF:000020">
    <property type="entry name" value="DnaJ subfamily B member 13"/>
    <property type="match status" value="1"/>
</dbReference>
<dbReference type="Pfam" id="PF01556">
    <property type="entry name" value="DnaJ_C"/>
    <property type="match status" value="1"/>
</dbReference>
<feature type="region of interest" description="Disordered" evidence="2">
    <location>
        <begin position="1529"/>
        <end position="1551"/>
    </location>
</feature>
<feature type="domain" description="J" evidence="3">
    <location>
        <begin position="1460"/>
        <end position="1526"/>
    </location>
</feature>
<dbReference type="CDD" id="cd06257">
    <property type="entry name" value="DnaJ"/>
    <property type="match status" value="1"/>
</dbReference>
<dbReference type="FunFam" id="2.60.260.20:FF:000002">
    <property type="entry name" value="Dnaj homolog subfamily b member"/>
    <property type="match status" value="1"/>
</dbReference>
<gene>
    <name evidence="4" type="ORF">VNO78_25680</name>
</gene>
<dbReference type="InterPro" id="IPR022075">
    <property type="entry name" value="Symplekin_C"/>
</dbReference>
<feature type="region of interest" description="Disordered" evidence="2">
    <location>
        <begin position="1078"/>
        <end position="1123"/>
    </location>
</feature>
<evidence type="ECO:0000256" key="2">
    <source>
        <dbReference type="SAM" id="MobiDB-lite"/>
    </source>
</evidence>
<dbReference type="InterPro" id="IPR032460">
    <property type="entry name" value="Symplekin/Pta1_N"/>
</dbReference>
<feature type="region of interest" description="Disordered" evidence="2">
    <location>
        <begin position="709"/>
        <end position="746"/>
    </location>
</feature>
<name>A0AAN9XFJ9_PSOTE</name>
<dbReference type="SMART" id="SM00271">
    <property type="entry name" value="DnaJ"/>
    <property type="match status" value="1"/>
</dbReference>
<feature type="compositionally biased region" description="Polar residues" evidence="2">
    <location>
        <begin position="1099"/>
        <end position="1123"/>
    </location>
</feature>
<dbReference type="Proteomes" id="UP001386955">
    <property type="component" value="Unassembled WGS sequence"/>
</dbReference>
<evidence type="ECO:0000313" key="5">
    <source>
        <dbReference type="Proteomes" id="UP001386955"/>
    </source>
</evidence>
<dbReference type="Pfam" id="PF00226">
    <property type="entry name" value="DnaJ"/>
    <property type="match status" value="1"/>
</dbReference>
<dbReference type="InterPro" id="IPR008971">
    <property type="entry name" value="HSP40/DnaJ_pept-bd"/>
</dbReference>
<evidence type="ECO:0000259" key="3">
    <source>
        <dbReference type="PROSITE" id="PS50076"/>
    </source>
</evidence>
<dbReference type="PROSITE" id="PS00636">
    <property type="entry name" value="DNAJ_1"/>
    <property type="match status" value="1"/>
</dbReference>
<dbReference type="SUPFAM" id="SSF49493">
    <property type="entry name" value="HSP40/DnaJ peptide-binding domain"/>
    <property type="match status" value="2"/>
</dbReference>
<organism evidence="4 5">
    <name type="scientific">Psophocarpus tetragonolobus</name>
    <name type="common">Winged bean</name>
    <name type="synonym">Dolichos tetragonolobus</name>
    <dbReference type="NCBI Taxonomy" id="3891"/>
    <lineage>
        <taxon>Eukaryota</taxon>
        <taxon>Viridiplantae</taxon>
        <taxon>Streptophyta</taxon>
        <taxon>Embryophyta</taxon>
        <taxon>Tracheophyta</taxon>
        <taxon>Spermatophyta</taxon>
        <taxon>Magnoliopsida</taxon>
        <taxon>eudicotyledons</taxon>
        <taxon>Gunneridae</taxon>
        <taxon>Pentapetalae</taxon>
        <taxon>rosids</taxon>
        <taxon>fabids</taxon>
        <taxon>Fabales</taxon>
        <taxon>Fabaceae</taxon>
        <taxon>Papilionoideae</taxon>
        <taxon>50 kb inversion clade</taxon>
        <taxon>NPAAA clade</taxon>
        <taxon>indigoferoid/millettioid clade</taxon>
        <taxon>Phaseoleae</taxon>
        <taxon>Psophocarpus</taxon>
    </lineage>
</organism>
<proteinExistence type="predicted"/>
<dbReference type="Pfam" id="PF11935">
    <property type="entry name" value="SYMPK_PTA1_N"/>
    <property type="match status" value="1"/>
</dbReference>
<dbReference type="Gene3D" id="1.10.287.110">
    <property type="entry name" value="DnaJ domain"/>
    <property type="match status" value="1"/>
</dbReference>
<dbReference type="Pfam" id="PF12295">
    <property type="entry name" value="Symplekin_C"/>
    <property type="match status" value="1"/>
</dbReference>
<dbReference type="SUPFAM" id="SSF46565">
    <property type="entry name" value="Chaperone J-domain"/>
    <property type="match status" value="1"/>
</dbReference>
<dbReference type="PRINTS" id="PR00625">
    <property type="entry name" value="JDOMAIN"/>
</dbReference>
<dbReference type="Gene3D" id="2.60.260.20">
    <property type="entry name" value="Urease metallochaperone UreE, N-terminal domain"/>
    <property type="match status" value="2"/>
</dbReference>
<sequence length="1794" mass="196190">MVGKTMSMAATSREKLASLVNGAKLAINIPSKLESLRQLRLELPQEDPVLLTEFLPSLFHFHSDRFGPVRKFVTEMILEASYFAVKFSVNFESNAKGSSYHLYQFLPSLFLFCSDRSGFVWKIETEYTLPSFSLLFSVYLDGMLGEIGLNNTEFLSDIVPVLINVLDDDTPAVVRQALLCGIDLFRSTLEKIAVQGLYSSDLDGALESAWAWMLKFKDKVYSIAFQHGSGGAKLLALKFVEVVIRLYTPDPNGSSEPTSHQGRPVEFNISWLRRGHPVLNIGDLSIEASHRLGLLLDQLRFPTVKSLSNSVIIVLIKSLSAIAIDRPAFYGRILPVLLSLEPSSSIVNGVCVSAAHLALKNAFLTCSKCSHPSAAPLTTSAKSVMIDPCLVLSNCGHNDDVLRRHCITESVTKAITAMLCIAGVMLRAGCGTTVKFSNVLQRLNPWRDRLAGALKEMQSEGKADHVFQLISASNGSIDREKDDQPVIKEEERAINPGDSMHNNLARKRSGSQFGGDLADDEDVPGKRVRTTIVALEEPKKELDDSTPNSQDEPPSTAPTSSKGDVDNGPVRQLVATFGALIAQGEKAVGHLEILISSISADLLAEVVMANMGNLPPNYPKAEENDEQLQDISMIGSDDKAKYPPSFVAGVMSLSSTFPPIASLLDAHQSVSNEKSQGEEEISATAASSGAVHSGMNIASENTPSPVDFPPSDASIPGVENGCTTTPPDIHDVGTAESGIPGLESFGRSDALSQSFAPSLLPSTEICPEDGSQEQDTSLDQRSPLNIAPSVSTDRPSISTDRSEELSPKEAVRDVNSLVSSTATSVVLPPRLVLPKMIAPVVDLEDEQKDNLQKSCFMRIIDAYKQIAVAGGSKVRFSILAYLGVEFPLELDPWKLLQKHILIDYTSHEGHELTLRVLYRLFGEAEEEPDFFSSTTAASVYEKFLLTVAEALRDSFPPSDKSLSKLLGESPYLPKSVLKILENMCSPGNGDKGEKELHSLNADRVTQGLSAVWSLILLRPPIRDTCLQIALQSAVHHLEEVRMKAIRLVANKLYPLSSISQQIEDFAKEMLFSGMSSDATDAEGSMADSQKGSDVEMVPNEQSSLSGSNKDVSSDNRQLCTSENVSPDSVSEAQRCMSLYFALCTKKHSLFRQIFIIYRSTSKAVKQVSVFAIWYLVNNVNYLFVYLLEIILDPPNGSENLLMQVLHTLTDGTVPSKELICAVKKLHDSKLKDAEVLIPILPFLSSDEVMPIFPHIVNLPLEKFQAALGRLLQGSSQSGPVLTPAEVLIAIHGIDPERDGIPLKKVIDACSACFEQRQTFTQDVLARVLNQLVEQIPPPLLFMRTVLQAIGAFPTLVDFIMGILSRLVTKQIWKYPKLWVGFLKCVQVTKPQSFGILLQLPPAQLENAINRIAALKAPLIAHASQPDIQSKLPRAMLVVLGHSKLHARIVLAKANPRMGVDYYKLLQVDRSASDEDLKKAYRRLAMKWHPDKNPNNKKDAEAKFKQISEAYDVLSDPQKRAVYDQYGEEGLKGQVPPPGAGGFSGGSDGGPTMFRFNPRSADDIFSEFFGFSSPFGMGDMGGRAGPSGFPRFGEDIFASFNRSGAGEGSVNAQRKSLPIERTLHCSLEDLYKGTTKKMKISRDVLDASGKPTTVEEILTIEIKPGWKKGTKITFPEKGNEQRGITPADLVFIIDEKPHGVFKRDGNDLVVTQKISLVEALTGYTAQLTTLDGRTLTISTNSIVSPTYEEVIKGEGMPIPKEPSKRGNLRVKFNIKFPSRLTSEQKTGIKRLLAPS</sequence>